<name>A0A3P7WX14_9TREM</name>
<reference evidence="1 2" key="1">
    <citation type="submission" date="2018-11" db="EMBL/GenBank/DDBJ databases">
        <authorList>
            <consortium name="Pathogen Informatics"/>
        </authorList>
    </citation>
    <scope>NUCLEOTIDE SEQUENCE [LARGE SCALE GENOMIC DNA]</scope>
    <source>
        <strain evidence="1 2">Zambia</strain>
    </source>
</reference>
<gene>
    <name evidence="1" type="ORF">SMRZ_LOCUS5254</name>
</gene>
<evidence type="ECO:0000313" key="1">
    <source>
        <dbReference type="EMBL" id="VDO65236.1"/>
    </source>
</evidence>
<keyword evidence="2" id="KW-1185">Reference proteome</keyword>
<dbReference type="AlphaFoldDB" id="A0A3P7WX14"/>
<evidence type="ECO:0000313" key="2">
    <source>
        <dbReference type="Proteomes" id="UP000277204"/>
    </source>
</evidence>
<organism evidence="1 2">
    <name type="scientific">Schistosoma margrebowiei</name>
    <dbReference type="NCBI Taxonomy" id="48269"/>
    <lineage>
        <taxon>Eukaryota</taxon>
        <taxon>Metazoa</taxon>
        <taxon>Spiralia</taxon>
        <taxon>Lophotrochozoa</taxon>
        <taxon>Platyhelminthes</taxon>
        <taxon>Trematoda</taxon>
        <taxon>Digenea</taxon>
        <taxon>Strigeidida</taxon>
        <taxon>Schistosomatoidea</taxon>
        <taxon>Schistosomatidae</taxon>
        <taxon>Schistosoma</taxon>
    </lineage>
</organism>
<sequence length="36" mass="4222">MLEVVSCVVQFILEYHVSIHTFGCIFFLSTRKLLTF</sequence>
<protein>
    <submittedName>
        <fullName evidence="1">Uncharacterized protein</fullName>
    </submittedName>
</protein>
<dbReference type="EMBL" id="UZAI01001781">
    <property type="protein sequence ID" value="VDO65236.1"/>
    <property type="molecule type" value="Genomic_DNA"/>
</dbReference>
<proteinExistence type="predicted"/>
<dbReference type="Proteomes" id="UP000277204">
    <property type="component" value="Unassembled WGS sequence"/>
</dbReference>
<accession>A0A3P7WX14</accession>